<evidence type="ECO:0000313" key="3">
    <source>
        <dbReference type="Proteomes" id="UP000015100"/>
    </source>
</evidence>
<comment type="caution">
    <text evidence="2">The sequence shown here is derived from an EMBL/GenBank/DDBJ whole genome shotgun (WGS) entry which is preliminary data.</text>
</comment>
<accession>S8A1Q0</accession>
<sequence length="168" mass="18633">MTNQPTIDRELRTQYHSSAGRTENRAQACSHLRPLHDLREGLASQLDAFRLAVTRSAAAAIWPVANLMFALCGSPLPSHNARSTHVPQPLAYVVVPLCSLRQTPARITARDDAEHHHDWALLIDSAQMIPLQSAYSAQTYHRLPSRDRRPGTSTTPPILLEHPLSSKP</sequence>
<evidence type="ECO:0000256" key="1">
    <source>
        <dbReference type="SAM" id="MobiDB-lite"/>
    </source>
</evidence>
<feature type="region of interest" description="Disordered" evidence="1">
    <location>
        <begin position="140"/>
        <end position="168"/>
    </location>
</feature>
<gene>
    <name evidence="2" type="ORF">H072_11536</name>
</gene>
<dbReference type="EMBL" id="AQGS01001233">
    <property type="protein sequence ID" value="EPS35086.1"/>
    <property type="molecule type" value="Genomic_DNA"/>
</dbReference>
<organism evidence="2 3">
    <name type="scientific">Dactylellina haptotyla (strain CBS 200.50)</name>
    <name type="common">Nematode-trapping fungus</name>
    <name type="synonym">Monacrosporium haptotylum</name>
    <dbReference type="NCBI Taxonomy" id="1284197"/>
    <lineage>
        <taxon>Eukaryota</taxon>
        <taxon>Fungi</taxon>
        <taxon>Dikarya</taxon>
        <taxon>Ascomycota</taxon>
        <taxon>Pezizomycotina</taxon>
        <taxon>Orbiliomycetes</taxon>
        <taxon>Orbiliales</taxon>
        <taxon>Orbiliaceae</taxon>
        <taxon>Dactylellina</taxon>
    </lineage>
</organism>
<keyword evidence="3" id="KW-1185">Reference proteome</keyword>
<dbReference type="HOGENOM" id="CLU_1586420_0_0_1"/>
<proteinExistence type="predicted"/>
<reference evidence="3" key="2">
    <citation type="submission" date="2013-04" db="EMBL/GenBank/DDBJ databases">
        <title>Genomic mechanisms accounting for the adaptation to parasitism in nematode-trapping fungi.</title>
        <authorList>
            <person name="Ahren D.G."/>
        </authorList>
    </citation>
    <scope>NUCLEOTIDE SEQUENCE [LARGE SCALE GENOMIC DNA]</scope>
    <source>
        <strain evidence="3">CBS 200.50</strain>
    </source>
</reference>
<protein>
    <submittedName>
        <fullName evidence="2">Uncharacterized protein</fullName>
    </submittedName>
</protein>
<reference evidence="2 3" key="1">
    <citation type="journal article" date="2013" name="PLoS Genet.">
        <title>Genomic mechanisms accounting for the adaptation to parasitism in nematode-trapping fungi.</title>
        <authorList>
            <person name="Meerupati T."/>
            <person name="Andersson K.M."/>
            <person name="Friman E."/>
            <person name="Kumar D."/>
            <person name="Tunlid A."/>
            <person name="Ahren D."/>
        </authorList>
    </citation>
    <scope>NUCLEOTIDE SEQUENCE [LARGE SCALE GENOMIC DNA]</scope>
    <source>
        <strain evidence="2 3">CBS 200.50</strain>
    </source>
</reference>
<feature type="region of interest" description="Disordered" evidence="1">
    <location>
        <begin position="1"/>
        <end position="25"/>
    </location>
</feature>
<dbReference type="AlphaFoldDB" id="S8A1Q0"/>
<evidence type="ECO:0000313" key="2">
    <source>
        <dbReference type="EMBL" id="EPS35086.1"/>
    </source>
</evidence>
<dbReference type="Proteomes" id="UP000015100">
    <property type="component" value="Unassembled WGS sequence"/>
</dbReference>
<name>S8A1Q0_DACHA</name>
<feature type="compositionally biased region" description="Polar residues" evidence="1">
    <location>
        <begin position="14"/>
        <end position="25"/>
    </location>
</feature>